<dbReference type="EMBL" id="GBRH01183581">
    <property type="protein sequence ID" value="JAE14315.1"/>
    <property type="molecule type" value="Transcribed_RNA"/>
</dbReference>
<evidence type="ECO:0000313" key="1">
    <source>
        <dbReference type="EMBL" id="JAE14315.1"/>
    </source>
</evidence>
<name>A0A0A9FNC2_ARUDO</name>
<protein>
    <submittedName>
        <fullName evidence="1">Uncharacterized protein</fullName>
    </submittedName>
</protein>
<accession>A0A0A9FNC2</accession>
<organism evidence="1">
    <name type="scientific">Arundo donax</name>
    <name type="common">Giant reed</name>
    <name type="synonym">Donax arundinaceus</name>
    <dbReference type="NCBI Taxonomy" id="35708"/>
    <lineage>
        <taxon>Eukaryota</taxon>
        <taxon>Viridiplantae</taxon>
        <taxon>Streptophyta</taxon>
        <taxon>Embryophyta</taxon>
        <taxon>Tracheophyta</taxon>
        <taxon>Spermatophyta</taxon>
        <taxon>Magnoliopsida</taxon>
        <taxon>Liliopsida</taxon>
        <taxon>Poales</taxon>
        <taxon>Poaceae</taxon>
        <taxon>PACMAD clade</taxon>
        <taxon>Arundinoideae</taxon>
        <taxon>Arundineae</taxon>
        <taxon>Arundo</taxon>
    </lineage>
</organism>
<reference evidence="1" key="1">
    <citation type="submission" date="2014-09" db="EMBL/GenBank/DDBJ databases">
        <authorList>
            <person name="Magalhaes I.L.F."/>
            <person name="Oliveira U."/>
            <person name="Santos F.R."/>
            <person name="Vidigal T.H.D.A."/>
            <person name="Brescovit A.D."/>
            <person name="Santos A.J."/>
        </authorList>
    </citation>
    <scope>NUCLEOTIDE SEQUENCE</scope>
    <source>
        <tissue evidence="1">Shoot tissue taken approximately 20 cm above the soil surface</tissue>
    </source>
</reference>
<sequence>MLPKDMLLEKSIRKEVSVHVLSLQSHILYSALVLSFSLQCNNQRTVAKTLNMLLFVRSALLLAFH</sequence>
<reference evidence="1" key="2">
    <citation type="journal article" date="2015" name="Data Brief">
        <title>Shoot transcriptome of the giant reed, Arundo donax.</title>
        <authorList>
            <person name="Barrero R.A."/>
            <person name="Guerrero F.D."/>
            <person name="Moolhuijzen P."/>
            <person name="Goolsby J.A."/>
            <person name="Tidwell J."/>
            <person name="Bellgard S.E."/>
            <person name="Bellgard M.I."/>
        </authorList>
    </citation>
    <scope>NUCLEOTIDE SEQUENCE</scope>
    <source>
        <tissue evidence="1">Shoot tissue taken approximately 20 cm above the soil surface</tissue>
    </source>
</reference>
<dbReference type="AlphaFoldDB" id="A0A0A9FNC2"/>
<proteinExistence type="predicted"/>